<evidence type="ECO:0000259" key="3">
    <source>
        <dbReference type="PROSITE" id="PS50263"/>
    </source>
</evidence>
<reference evidence="5" key="1">
    <citation type="journal article" date="2019" name="Int. J. Syst. Evol. Microbiol.">
        <title>The Global Catalogue of Microorganisms (GCM) 10K type strain sequencing project: providing services to taxonomists for standard genome sequencing and annotation.</title>
        <authorList>
            <consortium name="The Broad Institute Genomics Platform"/>
            <consortium name="The Broad Institute Genome Sequencing Center for Infectious Disease"/>
            <person name="Wu L."/>
            <person name="Ma J."/>
        </authorList>
    </citation>
    <scope>NUCLEOTIDE SEQUENCE [LARGE SCALE GENOMIC DNA]</scope>
    <source>
        <strain evidence="5">JCM 10425</strain>
    </source>
</reference>
<dbReference type="EMBL" id="BAAAGX010000006">
    <property type="protein sequence ID" value="GAA0227668.1"/>
    <property type="molecule type" value="Genomic_DNA"/>
</dbReference>
<dbReference type="InterPro" id="IPR050345">
    <property type="entry name" value="Aliph_Amidase/BUP"/>
</dbReference>
<proteinExistence type="predicted"/>
<keyword evidence="1 4" id="KW-0378">Hydrolase</keyword>
<name>A0ABP3DEP0_9ACTN</name>
<sequence length="273" mass="28257">MGDAMRTTRFAAVAAPFGRDLDECFARIGRVLALSRARGVRMVALPDACLGGYAADADDAPPVLDPDGPEVRRLAQLAGDMVVCAGYRERGVVRYNSAVCVTGDGVLGRHATGEPFGAFDTPVGRIGMMIGYDKAFPETARALAADGAEIGVCLSAWPASSGNSSPDLGRDRWTRRFDLFDRARAVENQLLWLSANQSGTFGDVRFVASAKVVDPSGDVLATTGTAAGAAIADVDVAEAVGLARQAMIGRVGTATSASGDSSDTGSVPVAAWQ</sequence>
<feature type="domain" description="CN hydrolase" evidence="3">
    <location>
        <begin position="8"/>
        <end position="236"/>
    </location>
</feature>
<protein>
    <submittedName>
        <fullName evidence="4">Carbon-nitrogen hydrolase family protein</fullName>
    </submittedName>
</protein>
<dbReference type="PANTHER" id="PTHR43674:SF16">
    <property type="entry name" value="CARBON-NITROGEN FAMILY, PUTATIVE (AFU_ORTHOLOGUE AFUA_5G02350)-RELATED"/>
    <property type="match status" value="1"/>
</dbReference>
<dbReference type="PANTHER" id="PTHR43674">
    <property type="entry name" value="NITRILASE C965.09-RELATED"/>
    <property type="match status" value="1"/>
</dbReference>
<comment type="caution">
    <text evidence="4">The sequence shown here is derived from an EMBL/GenBank/DDBJ whole genome shotgun (WGS) entry which is preliminary data.</text>
</comment>
<dbReference type="Proteomes" id="UP001500967">
    <property type="component" value="Unassembled WGS sequence"/>
</dbReference>
<feature type="compositionally biased region" description="Low complexity" evidence="2">
    <location>
        <begin position="253"/>
        <end position="266"/>
    </location>
</feature>
<dbReference type="GO" id="GO:0016787">
    <property type="term" value="F:hydrolase activity"/>
    <property type="evidence" value="ECO:0007669"/>
    <property type="project" value="UniProtKB-KW"/>
</dbReference>
<dbReference type="Gene3D" id="3.60.110.10">
    <property type="entry name" value="Carbon-nitrogen hydrolase"/>
    <property type="match status" value="1"/>
</dbReference>
<evidence type="ECO:0000313" key="5">
    <source>
        <dbReference type="Proteomes" id="UP001500967"/>
    </source>
</evidence>
<dbReference type="CDD" id="cd07197">
    <property type="entry name" value="nitrilase"/>
    <property type="match status" value="1"/>
</dbReference>
<dbReference type="InterPro" id="IPR036526">
    <property type="entry name" value="C-N_Hydrolase_sf"/>
</dbReference>
<evidence type="ECO:0000256" key="2">
    <source>
        <dbReference type="SAM" id="MobiDB-lite"/>
    </source>
</evidence>
<accession>A0ABP3DEP0</accession>
<feature type="region of interest" description="Disordered" evidence="2">
    <location>
        <begin position="253"/>
        <end position="273"/>
    </location>
</feature>
<dbReference type="Pfam" id="PF00795">
    <property type="entry name" value="CN_hydrolase"/>
    <property type="match status" value="1"/>
</dbReference>
<organism evidence="4 5">
    <name type="scientific">Cryptosporangium japonicum</name>
    <dbReference type="NCBI Taxonomy" id="80872"/>
    <lineage>
        <taxon>Bacteria</taxon>
        <taxon>Bacillati</taxon>
        <taxon>Actinomycetota</taxon>
        <taxon>Actinomycetes</taxon>
        <taxon>Cryptosporangiales</taxon>
        <taxon>Cryptosporangiaceae</taxon>
        <taxon>Cryptosporangium</taxon>
    </lineage>
</organism>
<evidence type="ECO:0000256" key="1">
    <source>
        <dbReference type="ARBA" id="ARBA00022801"/>
    </source>
</evidence>
<gene>
    <name evidence="4" type="ORF">GCM10009539_11380</name>
</gene>
<evidence type="ECO:0000313" key="4">
    <source>
        <dbReference type="EMBL" id="GAA0227668.1"/>
    </source>
</evidence>
<keyword evidence="5" id="KW-1185">Reference proteome</keyword>
<dbReference type="PROSITE" id="PS50263">
    <property type="entry name" value="CN_HYDROLASE"/>
    <property type="match status" value="1"/>
</dbReference>
<dbReference type="InterPro" id="IPR003010">
    <property type="entry name" value="C-N_Hydrolase"/>
</dbReference>
<dbReference type="SUPFAM" id="SSF56317">
    <property type="entry name" value="Carbon-nitrogen hydrolase"/>
    <property type="match status" value="1"/>
</dbReference>